<organism evidence="3">
    <name type="scientific">marine metagenome</name>
    <dbReference type="NCBI Taxonomy" id="408172"/>
    <lineage>
        <taxon>unclassified sequences</taxon>
        <taxon>metagenomes</taxon>
        <taxon>ecological metagenomes</taxon>
    </lineage>
</organism>
<sequence>PMVVKTYGKSQQLSTEAKAPDISLLKAAIDGNIEAVKLLIANGADVNARDKDGETPLHKASSRGEKEIIELLIVKGADVNAKDNSSHEWTPIAVASSLEIIKLFRKHGGKYAEELK</sequence>
<keyword evidence="1" id="KW-0677">Repeat</keyword>
<feature type="non-terminal residue" evidence="3">
    <location>
        <position position="1"/>
    </location>
</feature>
<dbReference type="PANTHER" id="PTHR24171">
    <property type="entry name" value="ANKYRIN REPEAT DOMAIN-CONTAINING PROTEIN 39-RELATED"/>
    <property type="match status" value="1"/>
</dbReference>
<dbReference type="InterPro" id="IPR002110">
    <property type="entry name" value="Ankyrin_rpt"/>
</dbReference>
<dbReference type="EMBL" id="UINC01076916">
    <property type="protein sequence ID" value="SVC16530.1"/>
    <property type="molecule type" value="Genomic_DNA"/>
</dbReference>
<proteinExistence type="predicted"/>
<dbReference type="SUPFAM" id="SSF48403">
    <property type="entry name" value="Ankyrin repeat"/>
    <property type="match status" value="1"/>
</dbReference>
<dbReference type="Gene3D" id="1.25.40.20">
    <property type="entry name" value="Ankyrin repeat-containing domain"/>
    <property type="match status" value="1"/>
</dbReference>
<gene>
    <name evidence="3" type="ORF">METZ01_LOCUS269384</name>
</gene>
<reference evidence="3" key="1">
    <citation type="submission" date="2018-05" db="EMBL/GenBank/DDBJ databases">
        <authorList>
            <person name="Lanie J.A."/>
            <person name="Ng W.-L."/>
            <person name="Kazmierczak K.M."/>
            <person name="Andrzejewski T.M."/>
            <person name="Davidsen T.M."/>
            <person name="Wayne K.J."/>
            <person name="Tettelin H."/>
            <person name="Glass J.I."/>
            <person name="Rusch D."/>
            <person name="Podicherti R."/>
            <person name="Tsui H.-C.T."/>
            <person name="Winkler M.E."/>
        </authorList>
    </citation>
    <scope>NUCLEOTIDE SEQUENCE</scope>
</reference>
<dbReference type="PROSITE" id="PS50297">
    <property type="entry name" value="ANK_REP_REGION"/>
    <property type="match status" value="2"/>
</dbReference>
<dbReference type="AlphaFoldDB" id="A0A382JWN2"/>
<evidence type="ECO:0000313" key="3">
    <source>
        <dbReference type="EMBL" id="SVC16530.1"/>
    </source>
</evidence>
<protein>
    <submittedName>
        <fullName evidence="3">Uncharacterized protein</fullName>
    </submittedName>
</protein>
<dbReference type="PROSITE" id="PS50088">
    <property type="entry name" value="ANK_REPEAT"/>
    <property type="match status" value="2"/>
</dbReference>
<dbReference type="SMART" id="SM00248">
    <property type="entry name" value="ANK"/>
    <property type="match status" value="3"/>
</dbReference>
<name>A0A382JWN2_9ZZZZ</name>
<dbReference type="Pfam" id="PF12796">
    <property type="entry name" value="Ank_2"/>
    <property type="match status" value="1"/>
</dbReference>
<evidence type="ECO:0000256" key="1">
    <source>
        <dbReference type="ARBA" id="ARBA00022737"/>
    </source>
</evidence>
<keyword evidence="2" id="KW-0040">ANK repeat</keyword>
<accession>A0A382JWN2</accession>
<dbReference type="InterPro" id="IPR036770">
    <property type="entry name" value="Ankyrin_rpt-contain_sf"/>
</dbReference>
<evidence type="ECO:0000256" key="2">
    <source>
        <dbReference type="ARBA" id="ARBA00023043"/>
    </source>
</evidence>